<gene>
    <name evidence="2" type="ORF">CHLRE_10g419150v5</name>
</gene>
<proteinExistence type="predicted"/>
<feature type="compositionally biased region" description="Polar residues" evidence="1">
    <location>
        <begin position="53"/>
        <end position="75"/>
    </location>
</feature>
<dbReference type="KEGG" id="cre:CHLRE_10g419150v5"/>
<dbReference type="OrthoDB" id="526664at2759"/>
<reference evidence="2 3" key="1">
    <citation type="journal article" date="2007" name="Science">
        <title>The Chlamydomonas genome reveals the evolution of key animal and plant functions.</title>
        <authorList>
            <person name="Merchant S.S."/>
            <person name="Prochnik S.E."/>
            <person name="Vallon O."/>
            <person name="Harris E.H."/>
            <person name="Karpowicz S.J."/>
            <person name="Witman G.B."/>
            <person name="Terry A."/>
            <person name="Salamov A."/>
            <person name="Fritz-Laylin L.K."/>
            <person name="Marechal-Drouard L."/>
            <person name="Marshall W.F."/>
            <person name="Qu L.H."/>
            <person name="Nelson D.R."/>
            <person name="Sanderfoot A.A."/>
            <person name="Spalding M.H."/>
            <person name="Kapitonov V.V."/>
            <person name="Ren Q."/>
            <person name="Ferris P."/>
            <person name="Lindquist E."/>
            <person name="Shapiro H."/>
            <person name="Lucas S.M."/>
            <person name="Grimwood J."/>
            <person name="Schmutz J."/>
            <person name="Cardol P."/>
            <person name="Cerutti H."/>
            <person name="Chanfreau G."/>
            <person name="Chen C.L."/>
            <person name="Cognat V."/>
            <person name="Croft M.T."/>
            <person name="Dent R."/>
            <person name="Dutcher S."/>
            <person name="Fernandez E."/>
            <person name="Fukuzawa H."/>
            <person name="Gonzalez-Ballester D."/>
            <person name="Gonzalez-Halphen D."/>
            <person name="Hallmann A."/>
            <person name="Hanikenne M."/>
            <person name="Hippler M."/>
            <person name="Inwood W."/>
            <person name="Jabbari K."/>
            <person name="Kalanon M."/>
            <person name="Kuras R."/>
            <person name="Lefebvre P.A."/>
            <person name="Lemaire S.D."/>
            <person name="Lobanov A.V."/>
            <person name="Lohr M."/>
            <person name="Manuell A."/>
            <person name="Meier I."/>
            <person name="Mets L."/>
            <person name="Mittag M."/>
            <person name="Mittelmeier T."/>
            <person name="Moroney J.V."/>
            <person name="Moseley J."/>
            <person name="Napoli C."/>
            <person name="Nedelcu A.M."/>
            <person name="Niyogi K."/>
            <person name="Novoselov S.V."/>
            <person name="Paulsen I.T."/>
            <person name="Pazour G."/>
            <person name="Purton S."/>
            <person name="Ral J.P."/>
            <person name="Riano-Pachon D.M."/>
            <person name="Riekhof W."/>
            <person name="Rymarquis L."/>
            <person name="Schroda M."/>
            <person name="Stern D."/>
            <person name="Umen J."/>
            <person name="Willows R."/>
            <person name="Wilson N."/>
            <person name="Zimmer S.L."/>
            <person name="Allmer J."/>
            <person name="Balk J."/>
            <person name="Bisova K."/>
            <person name="Chen C.J."/>
            <person name="Elias M."/>
            <person name="Gendler K."/>
            <person name="Hauser C."/>
            <person name="Lamb M.R."/>
            <person name="Ledford H."/>
            <person name="Long J.C."/>
            <person name="Minagawa J."/>
            <person name="Page M.D."/>
            <person name="Pan J."/>
            <person name="Pootakham W."/>
            <person name="Roje S."/>
            <person name="Rose A."/>
            <person name="Stahlberg E."/>
            <person name="Terauchi A.M."/>
            <person name="Yang P."/>
            <person name="Ball S."/>
            <person name="Bowler C."/>
            <person name="Dieckmann C.L."/>
            <person name="Gladyshev V.N."/>
            <person name="Green P."/>
            <person name="Jorgensen R."/>
            <person name="Mayfield S."/>
            <person name="Mueller-Roeber B."/>
            <person name="Rajamani S."/>
            <person name="Sayre R.T."/>
            <person name="Brokstein P."/>
            <person name="Dubchak I."/>
            <person name="Goodstein D."/>
            <person name="Hornick L."/>
            <person name="Huang Y.W."/>
            <person name="Jhaveri J."/>
            <person name="Luo Y."/>
            <person name="Martinez D."/>
            <person name="Ngau W.C."/>
            <person name="Otillar B."/>
            <person name="Poliakov A."/>
            <person name="Porter A."/>
            <person name="Szajkowski L."/>
            <person name="Werner G."/>
            <person name="Zhou K."/>
            <person name="Grigoriev I.V."/>
            <person name="Rokhsar D.S."/>
            <person name="Grossman A.R."/>
        </authorList>
    </citation>
    <scope>NUCLEOTIDE SEQUENCE [LARGE SCALE GENOMIC DNA]</scope>
    <source>
        <strain evidence="3">CC-503</strain>
    </source>
</reference>
<name>A0A2K3D916_CHLRE</name>
<evidence type="ECO:0000313" key="2">
    <source>
        <dbReference type="EMBL" id="PNW77024.1"/>
    </source>
</evidence>
<sequence length="741" mass="77675">MSFWRSAGFSAEHAAVEERSDSQLHEISLDDQEVSTPAPHQVKDNFPPAASMRQASTTMAKGASTDLSDAGTNGRDSFDGDVDLTGTSPASSTISTLFAPSLYGTSPDTPLPALHNFMPAASGPGCKDFQAAGGPIAAAVHHVASAHQHPSSSTSCASAAVAPLPPNYCAPVTSTFRQEPSAPPLPAHLHLHAQPAHTTPAAAAASSTPIPAIAPGSTTGGRDGSFLSLSVTTLLGCCEMLGHHMEDRSDIARQQDMALLARLQALAGASAATPGASTSTPLRDASQAPLFTVAPLDVLVTRDDSGRNHFHVIEINGTGISGLTNMSEEAVEDVLRSFSELGAHLASQLPPGGDCVVLVASSGTESYPPVSRTLHEKVLYIEALRRGFAAAGRPAAITNMTRLEKRPESMPPPGSGPLLVLGYMKQFRAHFMADAPTGRLLLLGRQVHAAINDRFVLNTVYQFNHCLDLAAFRGFNAGFAAGADKGVAYELYNQFFGSGAGSGGRFDCMAPSIHFRRAHTRDELVCAVQQWLATPGSRPAVIKPQGTGCGHGIEFFFGPSSWEDTAAKVDRALHAVAANYNLQCGGLPFTVCEYLDTATVHPAAAAGTPAHANKAGHKFELRIVVYRSGGELRAFPSIAKVAREAFDPSNPDNKKSLINNITTSAKETAQCGQEFLLPLCRPDTLELLGISPAELSQLCAASTAFIRFTLDTLQDNPAAFGLPGAADADADAVQSSAMMQQ</sequence>
<dbReference type="OMA" id="ELRIVVY"/>
<dbReference type="AlphaFoldDB" id="A0A2K3D916"/>
<organism evidence="2 3">
    <name type="scientific">Chlamydomonas reinhardtii</name>
    <name type="common">Chlamydomonas smithii</name>
    <dbReference type="NCBI Taxonomy" id="3055"/>
    <lineage>
        <taxon>Eukaryota</taxon>
        <taxon>Viridiplantae</taxon>
        <taxon>Chlorophyta</taxon>
        <taxon>core chlorophytes</taxon>
        <taxon>Chlorophyceae</taxon>
        <taxon>CS clade</taxon>
        <taxon>Chlamydomonadales</taxon>
        <taxon>Chlamydomonadaceae</taxon>
        <taxon>Chlamydomonas</taxon>
    </lineage>
</organism>
<protein>
    <submittedName>
        <fullName evidence="2">Uncharacterized protein</fullName>
    </submittedName>
</protein>
<keyword evidence="3" id="KW-1185">Reference proteome</keyword>
<dbReference type="GeneID" id="66054938"/>
<accession>A0A2K3D916</accession>
<dbReference type="Proteomes" id="UP000006906">
    <property type="component" value="Chromosome 10"/>
</dbReference>
<evidence type="ECO:0000313" key="3">
    <source>
        <dbReference type="Proteomes" id="UP000006906"/>
    </source>
</evidence>
<dbReference type="Gramene" id="PNW77024">
    <property type="protein sequence ID" value="PNW77024"/>
    <property type="gene ID" value="CHLRE_10g419150v5"/>
</dbReference>
<dbReference type="InParanoid" id="A0A2K3D916"/>
<feature type="region of interest" description="Disordered" evidence="1">
    <location>
        <begin position="1"/>
        <end position="84"/>
    </location>
</feature>
<dbReference type="EMBL" id="CM008971">
    <property type="protein sequence ID" value="PNW77024.1"/>
    <property type="molecule type" value="Genomic_DNA"/>
</dbReference>
<feature type="compositionally biased region" description="Basic and acidic residues" evidence="1">
    <location>
        <begin position="14"/>
        <end position="28"/>
    </location>
</feature>
<dbReference type="RefSeq" id="XP_042919831.1">
    <property type="nucleotide sequence ID" value="XM_043066434.1"/>
</dbReference>
<evidence type="ECO:0000256" key="1">
    <source>
        <dbReference type="SAM" id="MobiDB-lite"/>
    </source>
</evidence>